<sequence length="116" mass="13113">MALGLFLRKEWPYTQDLKQRLKTMYEQALNRSWKGDVRSLQKPVASEEEQGEKGPSDEDVTVTPNKLQEELNLYRGLPSALSSVNPVEEHSAITLQFGKRYLCVQASSTPSELETA</sequence>
<dbReference type="EMBL" id="JBBPFD010000020">
    <property type="protein sequence ID" value="KAK7883966.1"/>
    <property type="molecule type" value="Genomic_DNA"/>
</dbReference>
<evidence type="ECO:0000313" key="3">
    <source>
        <dbReference type="Proteomes" id="UP001460270"/>
    </source>
</evidence>
<organism evidence="2 3">
    <name type="scientific">Mugilogobius chulae</name>
    <name type="common">yellowstripe goby</name>
    <dbReference type="NCBI Taxonomy" id="88201"/>
    <lineage>
        <taxon>Eukaryota</taxon>
        <taxon>Metazoa</taxon>
        <taxon>Chordata</taxon>
        <taxon>Craniata</taxon>
        <taxon>Vertebrata</taxon>
        <taxon>Euteleostomi</taxon>
        <taxon>Actinopterygii</taxon>
        <taxon>Neopterygii</taxon>
        <taxon>Teleostei</taxon>
        <taxon>Neoteleostei</taxon>
        <taxon>Acanthomorphata</taxon>
        <taxon>Gobiaria</taxon>
        <taxon>Gobiiformes</taxon>
        <taxon>Gobioidei</taxon>
        <taxon>Gobiidae</taxon>
        <taxon>Gobionellinae</taxon>
        <taxon>Mugilogobius</taxon>
    </lineage>
</organism>
<evidence type="ECO:0000256" key="1">
    <source>
        <dbReference type="SAM" id="MobiDB-lite"/>
    </source>
</evidence>
<reference evidence="3" key="1">
    <citation type="submission" date="2024-04" db="EMBL/GenBank/DDBJ databases">
        <title>Salinicola lusitanus LLJ914,a marine bacterium isolated from the Okinawa Trough.</title>
        <authorList>
            <person name="Li J."/>
        </authorList>
    </citation>
    <scope>NUCLEOTIDE SEQUENCE [LARGE SCALE GENOMIC DNA]</scope>
</reference>
<protein>
    <submittedName>
        <fullName evidence="2">Uncharacterized protein</fullName>
    </submittedName>
</protein>
<name>A0AAW0MTQ3_9GOBI</name>
<gene>
    <name evidence="2" type="ORF">WMY93_027089</name>
</gene>
<accession>A0AAW0MTQ3</accession>
<comment type="caution">
    <text evidence="2">The sequence shown here is derived from an EMBL/GenBank/DDBJ whole genome shotgun (WGS) entry which is preliminary data.</text>
</comment>
<feature type="region of interest" description="Disordered" evidence="1">
    <location>
        <begin position="34"/>
        <end position="61"/>
    </location>
</feature>
<dbReference type="Proteomes" id="UP001460270">
    <property type="component" value="Unassembled WGS sequence"/>
</dbReference>
<evidence type="ECO:0000313" key="2">
    <source>
        <dbReference type="EMBL" id="KAK7883966.1"/>
    </source>
</evidence>
<proteinExistence type="predicted"/>
<dbReference type="AlphaFoldDB" id="A0AAW0MTQ3"/>
<keyword evidence="3" id="KW-1185">Reference proteome</keyword>